<dbReference type="InterPro" id="IPR036388">
    <property type="entry name" value="WH-like_DNA-bd_sf"/>
</dbReference>
<dbReference type="EMBL" id="JBHLTN010000044">
    <property type="protein sequence ID" value="MFC0594498.1"/>
    <property type="molecule type" value="Genomic_DNA"/>
</dbReference>
<dbReference type="PRINTS" id="PR00598">
    <property type="entry name" value="HTHMARR"/>
</dbReference>
<dbReference type="RefSeq" id="WP_377485257.1">
    <property type="nucleotide sequence ID" value="NZ_JBHLTN010000044.1"/>
</dbReference>
<protein>
    <submittedName>
        <fullName evidence="2">MarR family winged helix-turn-helix transcriptional regulator</fullName>
    </submittedName>
</protein>
<dbReference type="PANTHER" id="PTHR33164">
    <property type="entry name" value="TRANSCRIPTIONAL REGULATOR, MARR FAMILY"/>
    <property type="match status" value="1"/>
</dbReference>
<dbReference type="InterPro" id="IPR036390">
    <property type="entry name" value="WH_DNA-bd_sf"/>
</dbReference>
<evidence type="ECO:0000259" key="1">
    <source>
        <dbReference type="PROSITE" id="PS50995"/>
    </source>
</evidence>
<evidence type="ECO:0000313" key="3">
    <source>
        <dbReference type="Proteomes" id="UP001589834"/>
    </source>
</evidence>
<evidence type="ECO:0000313" key="2">
    <source>
        <dbReference type="EMBL" id="MFC0594498.1"/>
    </source>
</evidence>
<dbReference type="PANTHER" id="PTHR33164:SF13">
    <property type="entry name" value="4-HYDROXYPHENYLACETATE CATABOLISM PROTEIN"/>
    <property type="match status" value="1"/>
</dbReference>
<gene>
    <name evidence="2" type="ORF">ACFFGG_18255</name>
</gene>
<organism evidence="2 3">
    <name type="scientific">Ottowia pentelensis</name>
    <dbReference type="NCBI Taxonomy" id="511108"/>
    <lineage>
        <taxon>Bacteria</taxon>
        <taxon>Pseudomonadati</taxon>
        <taxon>Pseudomonadota</taxon>
        <taxon>Betaproteobacteria</taxon>
        <taxon>Burkholderiales</taxon>
        <taxon>Comamonadaceae</taxon>
        <taxon>Ottowia</taxon>
    </lineage>
</organism>
<dbReference type="InterPro" id="IPR039422">
    <property type="entry name" value="MarR/SlyA-like"/>
</dbReference>
<name>A0ABV6PXC1_9BURK</name>
<dbReference type="PROSITE" id="PS50995">
    <property type="entry name" value="HTH_MARR_2"/>
    <property type="match status" value="1"/>
</dbReference>
<sequence length="164" mass="18792">MPPSDQESYDQSVSAVHNRLFFRLFQVGNALDRQSVKELGITTVQWATLGALSRPQALTGMAFSELADYLVVSRQSLDGVLKRLEREGHVERVVDPADRRAKKVVLLPAGRAFWGELQPRIYEFYRQAVERFRFDDKVTLLHYINRLNEGMSQIDLGPKAERET</sequence>
<reference evidence="2 3" key="1">
    <citation type="submission" date="2024-09" db="EMBL/GenBank/DDBJ databases">
        <authorList>
            <person name="Sun Q."/>
            <person name="Mori K."/>
        </authorList>
    </citation>
    <scope>NUCLEOTIDE SEQUENCE [LARGE SCALE GENOMIC DNA]</scope>
    <source>
        <strain evidence="2 3">NCAIM B.02336</strain>
    </source>
</reference>
<dbReference type="Proteomes" id="UP001589834">
    <property type="component" value="Unassembled WGS sequence"/>
</dbReference>
<feature type="domain" description="HTH marR-type" evidence="1">
    <location>
        <begin position="17"/>
        <end position="149"/>
    </location>
</feature>
<dbReference type="Pfam" id="PF12802">
    <property type="entry name" value="MarR_2"/>
    <property type="match status" value="1"/>
</dbReference>
<accession>A0ABV6PXC1</accession>
<proteinExistence type="predicted"/>
<dbReference type="InterPro" id="IPR000835">
    <property type="entry name" value="HTH_MarR-typ"/>
</dbReference>
<dbReference type="Gene3D" id="1.10.10.10">
    <property type="entry name" value="Winged helix-like DNA-binding domain superfamily/Winged helix DNA-binding domain"/>
    <property type="match status" value="1"/>
</dbReference>
<dbReference type="SMART" id="SM00347">
    <property type="entry name" value="HTH_MARR"/>
    <property type="match status" value="1"/>
</dbReference>
<comment type="caution">
    <text evidence="2">The sequence shown here is derived from an EMBL/GenBank/DDBJ whole genome shotgun (WGS) entry which is preliminary data.</text>
</comment>
<keyword evidence="3" id="KW-1185">Reference proteome</keyword>
<dbReference type="SUPFAM" id="SSF46785">
    <property type="entry name" value="Winged helix' DNA-binding domain"/>
    <property type="match status" value="1"/>
</dbReference>